<evidence type="ECO:0000259" key="13">
    <source>
        <dbReference type="Pfam" id="PF00438"/>
    </source>
</evidence>
<dbReference type="UniPathway" id="UPA00315">
    <property type="reaction ID" value="UER00080"/>
</dbReference>
<evidence type="ECO:0000256" key="12">
    <source>
        <dbReference type="RuleBase" id="RU004462"/>
    </source>
</evidence>
<feature type="binding site" description="in other chain" evidence="10">
    <location>
        <position position="56"/>
    </location>
    <ligand>
        <name>L-methionine</name>
        <dbReference type="ChEBI" id="CHEBI:57844"/>
        <note>ligand shared between two neighboring subunits</note>
    </ligand>
</feature>
<feature type="binding site" evidence="10">
    <location>
        <position position="43"/>
    </location>
    <ligand>
        <name>K(+)</name>
        <dbReference type="ChEBI" id="CHEBI:29103"/>
    </ligand>
</feature>
<evidence type="ECO:0000256" key="6">
    <source>
        <dbReference type="ARBA" id="ARBA00022741"/>
    </source>
</evidence>
<dbReference type="PANTHER" id="PTHR11964">
    <property type="entry name" value="S-ADENOSYLMETHIONINE SYNTHETASE"/>
    <property type="match status" value="1"/>
</dbReference>
<feature type="domain" description="S-adenosylmethionine synthetase C-terminal" evidence="15">
    <location>
        <begin position="228"/>
        <end position="367"/>
    </location>
</feature>
<dbReference type="EMBL" id="CP036271">
    <property type="protein sequence ID" value="QDT56406.1"/>
    <property type="molecule type" value="Genomic_DNA"/>
</dbReference>
<comment type="function">
    <text evidence="10">Catalyzes the formation of S-adenosylmethionine (AdoMet) from methionine and ATP. The overall synthetic reaction is composed of two sequential steps, AdoMet formation and the subsequent tripolyphosphate hydrolysis which occurs prior to release of AdoMet from the enzyme.</text>
</comment>
<reference evidence="16 17" key="1">
    <citation type="submission" date="2019-02" db="EMBL/GenBank/DDBJ databases">
        <title>Deep-cultivation of Planctomycetes and their phenomic and genomic characterization uncovers novel biology.</title>
        <authorList>
            <person name="Wiegand S."/>
            <person name="Jogler M."/>
            <person name="Boedeker C."/>
            <person name="Pinto D."/>
            <person name="Vollmers J."/>
            <person name="Rivas-Marin E."/>
            <person name="Kohn T."/>
            <person name="Peeters S.H."/>
            <person name="Heuer A."/>
            <person name="Rast P."/>
            <person name="Oberbeckmann S."/>
            <person name="Bunk B."/>
            <person name="Jeske O."/>
            <person name="Meyerdierks A."/>
            <person name="Storesund J.E."/>
            <person name="Kallscheuer N."/>
            <person name="Luecker S."/>
            <person name="Lage O.M."/>
            <person name="Pohl T."/>
            <person name="Merkel B.J."/>
            <person name="Hornburger P."/>
            <person name="Mueller R.-W."/>
            <person name="Bruemmer F."/>
            <person name="Labrenz M."/>
            <person name="Spormann A.M."/>
            <person name="Op den Camp H."/>
            <person name="Overmann J."/>
            <person name="Amann R."/>
            <person name="Jetten M.S.M."/>
            <person name="Mascher T."/>
            <person name="Medema M.H."/>
            <person name="Devos D.P."/>
            <person name="Kaster A.-K."/>
            <person name="Ovreas L."/>
            <person name="Rohde M."/>
            <person name="Galperin M.Y."/>
            <person name="Jogler C."/>
        </authorList>
    </citation>
    <scope>NUCLEOTIDE SEQUENCE [LARGE SCALE GENOMIC DNA]</scope>
    <source>
        <strain evidence="16 17">Pan44</strain>
    </source>
</reference>
<evidence type="ECO:0000313" key="16">
    <source>
        <dbReference type="EMBL" id="QDT56406.1"/>
    </source>
</evidence>
<feature type="binding site" description="in other chain" evidence="10">
    <location>
        <position position="265"/>
    </location>
    <ligand>
        <name>L-methionine</name>
        <dbReference type="ChEBI" id="CHEBI:57844"/>
        <note>ligand shared between two neighboring subunits</note>
    </ligand>
</feature>
<evidence type="ECO:0000259" key="14">
    <source>
        <dbReference type="Pfam" id="PF02772"/>
    </source>
</evidence>
<evidence type="ECO:0000256" key="2">
    <source>
        <dbReference type="ARBA" id="ARBA00009685"/>
    </source>
</evidence>
<dbReference type="InterPro" id="IPR022628">
    <property type="entry name" value="S-AdoMet_synt_N"/>
</dbReference>
<dbReference type="GO" id="GO:0000287">
    <property type="term" value="F:magnesium ion binding"/>
    <property type="evidence" value="ECO:0007669"/>
    <property type="project" value="UniProtKB-UniRule"/>
</dbReference>
<comment type="cofactor">
    <cofactor evidence="10">
        <name>K(+)</name>
        <dbReference type="ChEBI" id="CHEBI:29103"/>
    </cofactor>
    <text evidence="10">Binds 1 potassium ion per subunit.</text>
</comment>
<dbReference type="InterPro" id="IPR022636">
    <property type="entry name" value="S-AdoMet_synthetase_sfam"/>
</dbReference>
<dbReference type="InterPro" id="IPR002133">
    <property type="entry name" value="S-AdoMet_synthetase"/>
</dbReference>
<feature type="binding site" evidence="10">
    <location>
        <position position="257"/>
    </location>
    <ligand>
        <name>ATP</name>
        <dbReference type="ChEBI" id="CHEBI:30616"/>
        <note>ligand shared between two neighboring subunits</note>
    </ligand>
</feature>
<keyword evidence="10" id="KW-0963">Cytoplasm</keyword>
<keyword evidence="7 10" id="KW-0067">ATP-binding</keyword>
<dbReference type="GO" id="GO:0006556">
    <property type="term" value="P:S-adenosylmethionine biosynthetic process"/>
    <property type="evidence" value="ECO:0007669"/>
    <property type="project" value="UniProtKB-UniRule"/>
</dbReference>
<feature type="binding site" description="in other chain" evidence="10">
    <location>
        <position position="99"/>
    </location>
    <ligand>
        <name>L-methionine</name>
        <dbReference type="ChEBI" id="CHEBI:57844"/>
        <note>ligand shared between two neighboring subunits</note>
    </ligand>
</feature>
<organism evidence="16 17">
    <name type="scientific">Caulifigura coniformis</name>
    <dbReference type="NCBI Taxonomy" id="2527983"/>
    <lineage>
        <taxon>Bacteria</taxon>
        <taxon>Pseudomonadati</taxon>
        <taxon>Planctomycetota</taxon>
        <taxon>Planctomycetia</taxon>
        <taxon>Planctomycetales</taxon>
        <taxon>Planctomycetaceae</taxon>
        <taxon>Caulifigura</taxon>
    </lineage>
</organism>
<dbReference type="GO" id="GO:0006730">
    <property type="term" value="P:one-carbon metabolic process"/>
    <property type="evidence" value="ECO:0007669"/>
    <property type="project" value="UniProtKB-KW"/>
</dbReference>
<comment type="subunit">
    <text evidence="10">Homotetramer; dimer of dimers.</text>
</comment>
<dbReference type="InterPro" id="IPR022629">
    <property type="entry name" value="S-AdoMet_synt_central"/>
</dbReference>
<keyword evidence="8 10" id="KW-0460">Magnesium</keyword>
<dbReference type="Proteomes" id="UP000315700">
    <property type="component" value="Chromosome"/>
</dbReference>
<feature type="binding site" evidence="10">
    <location>
        <position position="234"/>
    </location>
    <ligand>
        <name>ATP</name>
        <dbReference type="ChEBI" id="CHEBI:30616"/>
        <note>ligand shared between two neighboring subunits</note>
    </ligand>
</feature>
<comment type="similarity">
    <text evidence="2 10 12">Belongs to the AdoMet synthase family.</text>
</comment>
<evidence type="ECO:0000256" key="9">
    <source>
        <dbReference type="ARBA" id="ARBA00022958"/>
    </source>
</evidence>
<comment type="pathway">
    <text evidence="1 10">Amino-acid biosynthesis; S-adenosyl-L-methionine biosynthesis; S-adenosyl-L-methionine from L-methionine: step 1/1.</text>
</comment>
<dbReference type="GO" id="GO:0004478">
    <property type="term" value="F:methionine adenosyltransferase activity"/>
    <property type="evidence" value="ECO:0007669"/>
    <property type="project" value="UniProtKB-UniRule"/>
</dbReference>
<comment type="catalytic activity">
    <reaction evidence="10">
        <text>L-methionine + ATP + H2O = S-adenosyl-L-methionine + phosphate + diphosphate</text>
        <dbReference type="Rhea" id="RHEA:21080"/>
        <dbReference type="ChEBI" id="CHEBI:15377"/>
        <dbReference type="ChEBI" id="CHEBI:30616"/>
        <dbReference type="ChEBI" id="CHEBI:33019"/>
        <dbReference type="ChEBI" id="CHEBI:43474"/>
        <dbReference type="ChEBI" id="CHEBI:57844"/>
        <dbReference type="ChEBI" id="CHEBI:59789"/>
        <dbReference type="EC" id="2.5.1.6"/>
    </reaction>
</comment>
<dbReference type="HAMAP" id="MF_00086">
    <property type="entry name" value="S_AdoMet_synth1"/>
    <property type="match status" value="1"/>
</dbReference>
<dbReference type="GO" id="GO:0005737">
    <property type="term" value="C:cytoplasm"/>
    <property type="evidence" value="ECO:0007669"/>
    <property type="project" value="UniProtKB-SubCell"/>
</dbReference>
<feature type="binding site" evidence="10">
    <location>
        <position position="17"/>
    </location>
    <ligand>
        <name>Mg(2+)</name>
        <dbReference type="ChEBI" id="CHEBI:18420"/>
    </ligand>
</feature>
<dbReference type="FunFam" id="3.30.300.10:FF:000003">
    <property type="entry name" value="S-adenosylmethionine synthase"/>
    <property type="match status" value="1"/>
</dbReference>
<dbReference type="RefSeq" id="WP_145033864.1">
    <property type="nucleotide sequence ID" value="NZ_CP036271.1"/>
</dbReference>
<dbReference type="InParanoid" id="A0A517SJW7"/>
<feature type="binding site" description="in other chain" evidence="10">
    <location>
        <begin position="159"/>
        <end position="161"/>
    </location>
    <ligand>
        <name>ATP</name>
        <dbReference type="ChEBI" id="CHEBI:30616"/>
        <note>ligand shared between two neighboring subunits</note>
    </ligand>
</feature>
<evidence type="ECO:0000256" key="10">
    <source>
        <dbReference type="HAMAP-Rule" id="MF_00086"/>
    </source>
</evidence>
<dbReference type="FunCoup" id="A0A517SJW7">
    <property type="interactions" value="546"/>
</dbReference>
<keyword evidence="5 10" id="KW-0479">Metal-binding</keyword>
<comment type="cofactor">
    <cofactor evidence="10">
        <name>Mg(2+)</name>
        <dbReference type="ChEBI" id="CHEBI:18420"/>
    </cofactor>
    <text evidence="10">Binds 2 divalent ions per subunit.</text>
</comment>
<dbReference type="GO" id="GO:0005524">
    <property type="term" value="F:ATP binding"/>
    <property type="evidence" value="ECO:0007669"/>
    <property type="project" value="UniProtKB-UniRule"/>
</dbReference>
<gene>
    <name evidence="10 16" type="primary">metK</name>
    <name evidence="16" type="ORF">Pan44_44600</name>
</gene>
<feature type="binding site" description="in other chain" evidence="10">
    <location>
        <position position="15"/>
    </location>
    <ligand>
        <name>ATP</name>
        <dbReference type="ChEBI" id="CHEBI:30616"/>
        <note>ligand shared between two neighboring subunits</note>
    </ligand>
</feature>
<dbReference type="NCBIfam" id="TIGR01034">
    <property type="entry name" value="metK"/>
    <property type="match status" value="1"/>
</dbReference>
<keyword evidence="9 10" id="KW-0630">Potassium</keyword>
<dbReference type="EC" id="2.5.1.6" evidence="10"/>
<evidence type="ECO:0000256" key="4">
    <source>
        <dbReference type="ARBA" id="ARBA00022679"/>
    </source>
</evidence>
<evidence type="ECO:0000256" key="11">
    <source>
        <dbReference type="RuleBase" id="RU000542"/>
    </source>
</evidence>
<feature type="domain" description="S-adenosylmethionine synthetase central" evidence="14">
    <location>
        <begin position="111"/>
        <end position="226"/>
    </location>
</feature>
<feature type="domain" description="S-adenosylmethionine synthetase N-terminal" evidence="13">
    <location>
        <begin position="4"/>
        <end position="101"/>
    </location>
</feature>
<feature type="binding site" description="in other chain" evidence="10">
    <location>
        <begin position="240"/>
        <end position="241"/>
    </location>
    <ligand>
        <name>ATP</name>
        <dbReference type="ChEBI" id="CHEBI:30616"/>
        <note>ligand shared between two neighboring subunits</note>
    </ligand>
</feature>
<dbReference type="AlphaFoldDB" id="A0A517SJW7"/>
<keyword evidence="17" id="KW-1185">Reference proteome</keyword>
<comment type="caution">
    <text evidence="10">Lacks conserved residue(s) required for the propagation of feature annotation.</text>
</comment>
<dbReference type="PIRSF" id="PIRSF000497">
    <property type="entry name" value="MAT"/>
    <property type="match status" value="1"/>
</dbReference>
<dbReference type="InterPro" id="IPR022630">
    <property type="entry name" value="S-AdoMet_synt_C"/>
</dbReference>
<dbReference type="SUPFAM" id="SSF55973">
    <property type="entry name" value="S-adenosylmethionine synthetase"/>
    <property type="match status" value="3"/>
</dbReference>
<proteinExistence type="inferred from homology"/>
<feature type="binding site" evidence="10">
    <location>
        <position position="261"/>
    </location>
    <ligand>
        <name>ATP</name>
        <dbReference type="ChEBI" id="CHEBI:30616"/>
        <note>ligand shared between two neighboring subunits</note>
    </ligand>
</feature>
<name>A0A517SJW7_9PLAN</name>
<dbReference type="Gene3D" id="3.30.300.10">
    <property type="match status" value="3"/>
</dbReference>
<dbReference type="InterPro" id="IPR022631">
    <property type="entry name" value="ADOMET_SYNTHASE_CS"/>
</dbReference>
<dbReference type="PROSITE" id="PS00376">
    <property type="entry name" value="ADOMET_SYNTHASE_1"/>
    <property type="match status" value="1"/>
</dbReference>
<feature type="region of interest" description="Flexible loop" evidence="10">
    <location>
        <begin position="99"/>
        <end position="109"/>
    </location>
</feature>
<sequence>MSRFIFTSESVSSGHPDKVSDQVSDGVLDAILAQDPKARVACETLCTTNFVCVAGEITANAKVDYEAITRKVIRDIGYVGPEMFFDADTCEVLLKVHQQSPDIAQGVDTGGAGDQGLMFGYACDQTPELMPLPIALSHRILNKLTELREKKDVKWIRPDSKSQVSVEYDGVKPIGITAVVVSTQHDEKVTQKEIHDYIIEKVVKSVVPAELLSSKTAYHINPTGNFVVGGPHGDTGLTGRKIIVDTYGGWGRHGGGAFSGKDPTKVDRSAAYMARYVAKNIVAAGLAPECEIQLAYAIGVADPVSVHVDTRGRAKVAESKIEAAVREVFPLTPKGIIEHLNLRRPIFQKTASGGHFGRSEPEFSWEKTDKVEELRKAAGA</sequence>
<dbReference type="PROSITE" id="PS00377">
    <property type="entry name" value="ADOMET_SYNTHASE_2"/>
    <property type="match status" value="1"/>
</dbReference>
<evidence type="ECO:0000256" key="5">
    <source>
        <dbReference type="ARBA" id="ARBA00022723"/>
    </source>
</evidence>
<comment type="subcellular location">
    <subcellularLocation>
        <location evidence="10 11">Cytoplasm</location>
    </subcellularLocation>
</comment>
<accession>A0A517SJW7</accession>
<evidence type="ECO:0000256" key="7">
    <source>
        <dbReference type="ARBA" id="ARBA00022840"/>
    </source>
</evidence>
<dbReference type="KEGG" id="ccos:Pan44_44600"/>
<protein>
    <recommendedName>
        <fullName evidence="10">S-adenosylmethionine synthase</fullName>
        <shortName evidence="10">AdoMet synthase</shortName>
        <ecNumber evidence="10">2.5.1.6</ecNumber>
    </recommendedName>
    <alternativeName>
        <fullName evidence="10">MAT</fullName>
    </alternativeName>
    <alternativeName>
        <fullName evidence="10">Methionine adenosyltransferase</fullName>
    </alternativeName>
</protein>
<keyword evidence="6 10" id="KW-0547">Nucleotide-binding</keyword>
<evidence type="ECO:0000256" key="3">
    <source>
        <dbReference type="ARBA" id="ARBA00022563"/>
    </source>
</evidence>
<dbReference type="Pfam" id="PF02773">
    <property type="entry name" value="S-AdoMet_synt_C"/>
    <property type="match status" value="1"/>
</dbReference>
<dbReference type="Pfam" id="PF02772">
    <property type="entry name" value="S-AdoMet_synt_M"/>
    <property type="match status" value="1"/>
</dbReference>
<dbReference type="OrthoDB" id="9801686at2"/>
<evidence type="ECO:0000256" key="1">
    <source>
        <dbReference type="ARBA" id="ARBA00005224"/>
    </source>
</evidence>
<feature type="binding site" evidence="10">
    <location>
        <position position="234"/>
    </location>
    <ligand>
        <name>L-methionine</name>
        <dbReference type="ChEBI" id="CHEBI:57844"/>
        <note>ligand shared between two neighboring subunits</note>
    </ligand>
</feature>
<evidence type="ECO:0000256" key="8">
    <source>
        <dbReference type="ARBA" id="ARBA00022842"/>
    </source>
</evidence>
<keyword evidence="4 10" id="KW-0808">Transferase</keyword>
<dbReference type="CDD" id="cd18079">
    <property type="entry name" value="S-AdoMet_synt"/>
    <property type="match status" value="1"/>
</dbReference>
<evidence type="ECO:0000313" key="17">
    <source>
        <dbReference type="Proteomes" id="UP000315700"/>
    </source>
</evidence>
<dbReference type="Pfam" id="PF00438">
    <property type="entry name" value="S-AdoMet_synt_N"/>
    <property type="match status" value="1"/>
</dbReference>
<keyword evidence="3 10" id="KW-0554">One-carbon metabolism</keyword>
<evidence type="ECO:0000259" key="15">
    <source>
        <dbReference type="Pfam" id="PF02773"/>
    </source>
</evidence>